<organism evidence="3 4">
    <name type="scientific">Pseudomonas cichorii</name>
    <dbReference type="NCBI Taxonomy" id="36746"/>
    <lineage>
        <taxon>Bacteria</taxon>
        <taxon>Pseudomonadati</taxon>
        <taxon>Pseudomonadota</taxon>
        <taxon>Gammaproteobacteria</taxon>
        <taxon>Pseudomonadales</taxon>
        <taxon>Pseudomonadaceae</taxon>
        <taxon>Pseudomonas</taxon>
    </lineage>
</organism>
<dbReference type="AlphaFoldDB" id="A0A3M4VWK2"/>
<dbReference type="Proteomes" id="UP000614982">
    <property type="component" value="Unassembled WGS sequence"/>
</dbReference>
<dbReference type="SUPFAM" id="SSF88874">
    <property type="entry name" value="Receptor-binding domain of short tail fibre protein gp12"/>
    <property type="match status" value="1"/>
</dbReference>
<reference evidence="2 5" key="2">
    <citation type="submission" date="2020-05" db="EMBL/GenBank/DDBJ databases">
        <title>Genetic diversity of Pseudomonas cichorii.</title>
        <authorList>
            <person name="Tani S."/>
            <person name="Yagi H."/>
            <person name="Hashimoto S."/>
            <person name="Iiyama K."/>
            <person name="Furuya N."/>
        </authorList>
    </citation>
    <scope>NUCLEOTIDE SEQUENCE [LARGE SCALE GENOMIC DNA]</scope>
    <source>
        <strain evidence="2 5">LMG 2162</strain>
    </source>
</reference>
<dbReference type="Gene3D" id="3.90.1340.10">
    <property type="entry name" value="Phage tail collar domain"/>
    <property type="match status" value="1"/>
</dbReference>
<keyword evidence="5" id="KW-1185">Reference proteome</keyword>
<reference evidence="3 4" key="1">
    <citation type="submission" date="2018-08" db="EMBL/GenBank/DDBJ databases">
        <title>Recombination of ecologically and evolutionarily significant loci maintains genetic cohesion in the Pseudomonas syringae species complex.</title>
        <authorList>
            <person name="Dillon M."/>
            <person name="Thakur S."/>
            <person name="Almeida R.N.D."/>
            <person name="Weir B.S."/>
            <person name="Guttman D.S."/>
        </authorList>
    </citation>
    <scope>NUCLEOTIDE SEQUENCE [LARGE SCALE GENOMIC DNA]</scope>
    <source>
        <strain evidence="3 4">ICMP 6917</strain>
    </source>
</reference>
<evidence type="ECO:0000313" key="5">
    <source>
        <dbReference type="Proteomes" id="UP000614982"/>
    </source>
</evidence>
<dbReference type="EMBL" id="BLWA01000016">
    <property type="protein sequence ID" value="GFM94389.1"/>
    <property type="molecule type" value="Genomic_DNA"/>
</dbReference>
<dbReference type="GeneID" id="93661461"/>
<protein>
    <submittedName>
        <fullName evidence="2">Microcystin dependent MdpB family protein</fullName>
    </submittedName>
    <submittedName>
        <fullName evidence="3">Phage tail Collar</fullName>
    </submittedName>
</protein>
<evidence type="ECO:0000259" key="1">
    <source>
        <dbReference type="Pfam" id="PF07484"/>
    </source>
</evidence>
<dbReference type="InterPro" id="IPR037053">
    <property type="entry name" value="Phage_tail_collar_dom_sf"/>
</dbReference>
<dbReference type="EMBL" id="RBRY01000097">
    <property type="protein sequence ID" value="RMR56216.1"/>
    <property type="molecule type" value="Genomic_DNA"/>
</dbReference>
<dbReference type="Proteomes" id="UP000278332">
    <property type="component" value="Unassembled WGS sequence"/>
</dbReference>
<sequence>MEVFMGSIMTFGFPFAPNGWAQCNGQTLNISQYNALYALLGVIYGGNASQNFMLPNLQGRVPVNQGTGLNLTNRVIGTASGVEKVTVTIANMPSHVHQMSALTATTTINLGAKPSTTGSIVPTATNCYVGGTTAGPTSANMFAPDLGTDAPIVQKGVSTAISGTMQPVGGSQPLDSMNPFLVVNFSIALQGLFPSRN</sequence>
<comment type="caution">
    <text evidence="3">The sequence shown here is derived from an EMBL/GenBank/DDBJ whole genome shotgun (WGS) entry which is preliminary data.</text>
</comment>
<accession>A0A3M4VWK2</accession>
<dbReference type="OrthoDB" id="9810174at2"/>
<evidence type="ECO:0000313" key="3">
    <source>
        <dbReference type="EMBL" id="RMR56216.1"/>
    </source>
</evidence>
<dbReference type="InterPro" id="IPR011083">
    <property type="entry name" value="Phage_tail_collar_dom"/>
</dbReference>
<dbReference type="RefSeq" id="WP_025262251.1">
    <property type="nucleotide sequence ID" value="NZ_BLVX01000021.1"/>
</dbReference>
<gene>
    <name evidence="3" type="ORF">ALP84_03482</name>
    <name evidence="2" type="ORF">PSCICP_43610</name>
</gene>
<name>A0A3M4VWK2_PSECI</name>
<dbReference type="Pfam" id="PF07484">
    <property type="entry name" value="Collar"/>
    <property type="match status" value="1"/>
</dbReference>
<feature type="domain" description="Phage tail collar" evidence="1">
    <location>
        <begin position="6"/>
        <end position="62"/>
    </location>
</feature>
<proteinExistence type="predicted"/>
<evidence type="ECO:0000313" key="4">
    <source>
        <dbReference type="Proteomes" id="UP000278332"/>
    </source>
</evidence>
<evidence type="ECO:0000313" key="2">
    <source>
        <dbReference type="EMBL" id="GFM94389.1"/>
    </source>
</evidence>